<name>A0A3B1DIC8_9ZZZZ</name>
<dbReference type="AlphaFoldDB" id="A0A3B1DIC8"/>
<feature type="non-terminal residue" evidence="1">
    <location>
        <position position="1"/>
    </location>
</feature>
<sequence>FWDKLAKTYQEPDYEELKKIGLARGRTTYLSFLETLKGPFSSKY</sequence>
<reference evidence="1" key="1">
    <citation type="submission" date="2018-06" db="EMBL/GenBank/DDBJ databases">
        <authorList>
            <person name="Zhirakovskaya E."/>
        </authorList>
    </citation>
    <scope>NUCLEOTIDE SEQUENCE</scope>
</reference>
<accession>A0A3B1DIC8</accession>
<evidence type="ECO:0000313" key="1">
    <source>
        <dbReference type="EMBL" id="VAX35758.1"/>
    </source>
</evidence>
<proteinExistence type="predicted"/>
<organism evidence="1">
    <name type="scientific">hydrothermal vent metagenome</name>
    <dbReference type="NCBI Taxonomy" id="652676"/>
    <lineage>
        <taxon>unclassified sequences</taxon>
        <taxon>metagenomes</taxon>
        <taxon>ecological metagenomes</taxon>
    </lineage>
</organism>
<dbReference type="EMBL" id="UOGJ01000072">
    <property type="protein sequence ID" value="VAX35758.1"/>
    <property type="molecule type" value="Genomic_DNA"/>
</dbReference>
<gene>
    <name evidence="1" type="ORF">MNBD_UNCLBAC01-215</name>
</gene>
<protein>
    <submittedName>
        <fullName evidence="1">Uncharacterized protein</fullName>
    </submittedName>
</protein>